<evidence type="ECO:0000256" key="3">
    <source>
        <dbReference type="ARBA" id="ARBA00022729"/>
    </source>
</evidence>
<dbReference type="PANTHER" id="PTHR30024:SF47">
    <property type="entry name" value="TAURINE-BINDING PERIPLASMIC PROTEIN"/>
    <property type="match status" value="1"/>
</dbReference>
<dbReference type="PANTHER" id="PTHR30024">
    <property type="entry name" value="ALIPHATIC SULFONATES-BINDING PROTEIN-RELATED"/>
    <property type="match status" value="1"/>
</dbReference>
<dbReference type="InterPro" id="IPR015168">
    <property type="entry name" value="SsuA/THI5"/>
</dbReference>
<accession>A0ABV3TAR7</accession>
<evidence type="ECO:0000256" key="1">
    <source>
        <dbReference type="ARBA" id="ARBA00004418"/>
    </source>
</evidence>
<evidence type="ECO:0000313" key="6">
    <source>
        <dbReference type="Proteomes" id="UP001556709"/>
    </source>
</evidence>
<dbReference type="Proteomes" id="UP001556709">
    <property type="component" value="Unassembled WGS sequence"/>
</dbReference>
<dbReference type="EMBL" id="JBAKFM010000001">
    <property type="protein sequence ID" value="MEX0468205.1"/>
    <property type="molecule type" value="Genomic_DNA"/>
</dbReference>
<gene>
    <name evidence="5" type="ORF">V6X73_00430</name>
</gene>
<keyword evidence="3" id="KW-0732">Signal</keyword>
<sequence length="353" mass="38416">MLLIACEETGQPRAADPASRPDDVEVLQLGTTSDMGRLPWSIAERAGTLRAIERRHDVRIDIIRFANEADAVAAYGRRDIDAVTSTLSTMIGTVEAEPRDTHVVVVTDFSRGAHGLISRTVRHPRDLRGQTIHLPLNTASHYLLFRVLERAGLDMGDVKLVDTPAPRLLERAIRGEINTMVVGAPVLGQLQVLPEFRSISTSRSLGGELIGGVMVDGALIDRKPRLGHALVEGWFEAVGEVLLDAETFTDAGLEALANLSGLSETQVARFLSPRDLVANAQASLGLMAGRNLDRTILGAQRFRLDARAFGCTRSSTESCVFTRDGNRITNGVGTEIYLNGQFLRQWRNGGDDD</sequence>
<dbReference type="Gene3D" id="3.40.190.10">
    <property type="entry name" value="Periplasmic binding protein-like II"/>
    <property type="match status" value="1"/>
</dbReference>
<comment type="similarity">
    <text evidence="2">Belongs to the bacterial solute-binding protein SsuA/TauA family.</text>
</comment>
<proteinExistence type="inferred from homology"/>
<name>A0ABV3TAR7_9GAMM</name>
<dbReference type="SUPFAM" id="SSF53850">
    <property type="entry name" value="Periplasmic binding protein-like II"/>
    <property type="match status" value="1"/>
</dbReference>
<evidence type="ECO:0000256" key="2">
    <source>
        <dbReference type="ARBA" id="ARBA00010742"/>
    </source>
</evidence>
<feature type="domain" description="SsuA/THI5-like" evidence="4">
    <location>
        <begin position="57"/>
        <end position="183"/>
    </location>
</feature>
<evidence type="ECO:0000259" key="4">
    <source>
        <dbReference type="Pfam" id="PF09084"/>
    </source>
</evidence>
<protein>
    <submittedName>
        <fullName evidence="5">ABC transporter substrate-binding protein</fullName>
    </submittedName>
</protein>
<evidence type="ECO:0000313" key="5">
    <source>
        <dbReference type="EMBL" id="MEX0468205.1"/>
    </source>
</evidence>
<reference evidence="5 6" key="1">
    <citation type="submission" date="2024-02" db="EMBL/GenBank/DDBJ databases">
        <title>New especies of Spiribacter isolated from saline water.</title>
        <authorList>
            <person name="Leon M.J."/>
            <person name="De La Haba R."/>
            <person name="Sanchez-Porro C."/>
            <person name="Ventosa A."/>
        </authorList>
    </citation>
    <scope>NUCLEOTIDE SEQUENCE [LARGE SCALE GENOMIC DNA]</scope>
    <source>
        <strain evidence="6">ag22IC6-390</strain>
    </source>
</reference>
<dbReference type="RefSeq" id="WP_367958293.1">
    <property type="nucleotide sequence ID" value="NZ_JBAKFK010000001.1"/>
</dbReference>
<comment type="caution">
    <text evidence="5">The sequence shown here is derived from an EMBL/GenBank/DDBJ whole genome shotgun (WGS) entry which is preliminary data.</text>
</comment>
<comment type="subcellular location">
    <subcellularLocation>
        <location evidence="1">Periplasm</location>
    </subcellularLocation>
</comment>
<keyword evidence="6" id="KW-1185">Reference proteome</keyword>
<organism evidence="5 6">
    <name type="scientific">Spiribacter pallidus</name>
    <dbReference type="NCBI Taxonomy" id="1987936"/>
    <lineage>
        <taxon>Bacteria</taxon>
        <taxon>Pseudomonadati</taxon>
        <taxon>Pseudomonadota</taxon>
        <taxon>Gammaproteobacteria</taxon>
        <taxon>Chromatiales</taxon>
        <taxon>Ectothiorhodospiraceae</taxon>
        <taxon>Spiribacter</taxon>
    </lineage>
</organism>
<dbReference type="Pfam" id="PF09084">
    <property type="entry name" value="NMT1"/>
    <property type="match status" value="1"/>
</dbReference>